<reference evidence="3" key="1">
    <citation type="journal article" date="2019" name="Int. J. Syst. Evol. Microbiol.">
        <title>The Global Catalogue of Microorganisms (GCM) 10K type strain sequencing project: providing services to taxonomists for standard genome sequencing and annotation.</title>
        <authorList>
            <consortium name="The Broad Institute Genomics Platform"/>
            <consortium name="The Broad Institute Genome Sequencing Center for Infectious Disease"/>
            <person name="Wu L."/>
            <person name="Ma J."/>
        </authorList>
    </citation>
    <scope>NUCLEOTIDE SEQUENCE [LARGE SCALE GENOMIC DNA]</scope>
    <source>
        <strain evidence="3">KACC 14249</strain>
    </source>
</reference>
<dbReference type="EMBL" id="JBHSRD010000004">
    <property type="protein sequence ID" value="MFC6008033.1"/>
    <property type="molecule type" value="Genomic_DNA"/>
</dbReference>
<feature type="compositionally biased region" description="Low complexity" evidence="1">
    <location>
        <begin position="66"/>
        <end position="76"/>
    </location>
</feature>
<comment type="caution">
    <text evidence="2">The sequence shown here is derived from an EMBL/GenBank/DDBJ whole genome shotgun (WGS) entry which is preliminary data.</text>
</comment>
<dbReference type="Proteomes" id="UP001596189">
    <property type="component" value="Unassembled WGS sequence"/>
</dbReference>
<evidence type="ECO:0000313" key="3">
    <source>
        <dbReference type="Proteomes" id="UP001596189"/>
    </source>
</evidence>
<evidence type="ECO:0008006" key="4">
    <source>
        <dbReference type="Google" id="ProtNLM"/>
    </source>
</evidence>
<evidence type="ECO:0000313" key="2">
    <source>
        <dbReference type="EMBL" id="MFC6008033.1"/>
    </source>
</evidence>
<feature type="compositionally biased region" description="Basic and acidic residues" evidence="1">
    <location>
        <begin position="22"/>
        <end position="36"/>
    </location>
</feature>
<feature type="region of interest" description="Disordered" evidence="1">
    <location>
        <begin position="22"/>
        <end position="47"/>
    </location>
</feature>
<dbReference type="RefSeq" id="WP_345715277.1">
    <property type="nucleotide sequence ID" value="NZ_BAABFP010000002.1"/>
</dbReference>
<sequence>MAKKKPKSAADKQHEATIKQLRTDLKSAEAKRDSWKQRATKAEASAAELRSQLKVTKKSLKKSRKPSAAEVPAVAAAGPDAEWTVVQLRAEARRRGLTGLSNKPKAELLAALA</sequence>
<organism evidence="2 3">
    <name type="scientific">Angustibacter luteus</name>
    <dbReference type="NCBI Taxonomy" id="658456"/>
    <lineage>
        <taxon>Bacteria</taxon>
        <taxon>Bacillati</taxon>
        <taxon>Actinomycetota</taxon>
        <taxon>Actinomycetes</taxon>
        <taxon>Kineosporiales</taxon>
        <taxon>Kineosporiaceae</taxon>
    </lineage>
</organism>
<feature type="region of interest" description="Disordered" evidence="1">
    <location>
        <begin position="57"/>
        <end position="76"/>
    </location>
</feature>
<gene>
    <name evidence="2" type="ORF">ACFQDO_12930</name>
</gene>
<keyword evidence="3" id="KW-1185">Reference proteome</keyword>
<protein>
    <recommendedName>
        <fullName evidence="4">Rho termination factor N-terminal domain-containing protein</fullName>
    </recommendedName>
</protein>
<accession>A0ABW1JGZ8</accession>
<proteinExistence type="predicted"/>
<name>A0ABW1JGZ8_9ACTN</name>
<evidence type="ECO:0000256" key="1">
    <source>
        <dbReference type="SAM" id="MobiDB-lite"/>
    </source>
</evidence>